<reference evidence="13 14" key="1">
    <citation type="journal article" date="2018" name="Mol. Plant">
        <title>The genome of Artemisia annua provides insight into the evolution of Asteraceae family and artemisinin biosynthesis.</title>
        <authorList>
            <person name="Shen Q."/>
            <person name="Zhang L."/>
            <person name="Liao Z."/>
            <person name="Wang S."/>
            <person name="Yan T."/>
            <person name="Shi P."/>
            <person name="Liu M."/>
            <person name="Fu X."/>
            <person name="Pan Q."/>
            <person name="Wang Y."/>
            <person name="Lv Z."/>
            <person name="Lu X."/>
            <person name="Zhang F."/>
            <person name="Jiang W."/>
            <person name="Ma Y."/>
            <person name="Chen M."/>
            <person name="Hao X."/>
            <person name="Li L."/>
            <person name="Tang Y."/>
            <person name="Lv G."/>
            <person name="Zhou Y."/>
            <person name="Sun X."/>
            <person name="Brodelius P.E."/>
            <person name="Rose J.K.C."/>
            <person name="Tang K."/>
        </authorList>
    </citation>
    <scope>NUCLEOTIDE SEQUENCE [LARGE SCALE GENOMIC DNA]</scope>
    <source>
        <strain evidence="14">cv. Huhao1</strain>
        <tissue evidence="13">Leaf</tissue>
    </source>
</reference>
<keyword evidence="8 10" id="KW-0472">Membrane</keyword>
<evidence type="ECO:0000256" key="7">
    <source>
        <dbReference type="ARBA" id="ARBA00022989"/>
    </source>
</evidence>
<feature type="transmembrane region" description="Helical" evidence="10">
    <location>
        <begin position="174"/>
        <end position="191"/>
    </location>
</feature>
<dbReference type="Gene3D" id="1.20.1560.10">
    <property type="entry name" value="ABC transporter type 1, transmembrane domain"/>
    <property type="match status" value="1"/>
</dbReference>
<feature type="domain" description="ABC transporter" evidence="11">
    <location>
        <begin position="1005"/>
        <end position="1241"/>
    </location>
</feature>
<evidence type="ECO:0000259" key="11">
    <source>
        <dbReference type="PROSITE" id="PS50893"/>
    </source>
</evidence>
<keyword evidence="7 10" id="KW-1133">Transmembrane helix</keyword>
<keyword evidence="6 13" id="KW-0067">ATP-binding</keyword>
<dbReference type="PROSITE" id="PS00211">
    <property type="entry name" value="ABC_TRANSPORTER_1"/>
    <property type="match status" value="2"/>
</dbReference>
<evidence type="ECO:0000256" key="1">
    <source>
        <dbReference type="ARBA" id="ARBA00007577"/>
    </source>
</evidence>
<feature type="domain" description="ABC transmembrane type-1" evidence="12">
    <location>
        <begin position="681"/>
        <end position="968"/>
    </location>
</feature>
<dbReference type="EMBL" id="PKPP01001284">
    <property type="protein sequence ID" value="PWA83969.1"/>
    <property type="molecule type" value="Genomic_DNA"/>
</dbReference>
<evidence type="ECO:0000256" key="4">
    <source>
        <dbReference type="ARBA" id="ARBA00022737"/>
    </source>
</evidence>
<gene>
    <name evidence="13" type="ORF">CTI12_AA070740</name>
</gene>
<evidence type="ECO:0000256" key="3">
    <source>
        <dbReference type="ARBA" id="ARBA00022692"/>
    </source>
</evidence>
<dbReference type="FunFam" id="1.20.1560.10:FF:000126">
    <property type="entry name" value="Putative ABC transporter B family member 8"/>
    <property type="match status" value="1"/>
</dbReference>
<dbReference type="InterPro" id="IPR036640">
    <property type="entry name" value="ABC1_TM_sf"/>
</dbReference>
<feature type="transmembrane region" description="Helical" evidence="10">
    <location>
        <begin position="801"/>
        <end position="821"/>
    </location>
</feature>
<evidence type="ECO:0000256" key="9">
    <source>
        <dbReference type="ARBA" id="ARBA00023180"/>
    </source>
</evidence>
<dbReference type="InterPro" id="IPR003439">
    <property type="entry name" value="ABC_transporter-like_ATP-bd"/>
</dbReference>
<feature type="transmembrane region" description="Helical" evidence="10">
    <location>
        <begin position="904"/>
        <end position="927"/>
    </location>
</feature>
<evidence type="ECO:0000256" key="6">
    <source>
        <dbReference type="ARBA" id="ARBA00022840"/>
    </source>
</evidence>
<dbReference type="PROSITE" id="PS50929">
    <property type="entry name" value="ABC_TM1F"/>
    <property type="match status" value="2"/>
</dbReference>
<dbReference type="PANTHER" id="PTHR45136:SF2">
    <property type="entry name" value="ABC TRANSPORTER DOMAIN-CONTAINING PROTEIN"/>
    <property type="match status" value="1"/>
</dbReference>
<dbReference type="SUPFAM" id="SSF90123">
    <property type="entry name" value="ABC transporter transmembrane region"/>
    <property type="match status" value="2"/>
</dbReference>
<dbReference type="OrthoDB" id="6500128at2759"/>
<dbReference type="Pfam" id="PF00664">
    <property type="entry name" value="ABC_membrane"/>
    <property type="match status" value="2"/>
</dbReference>
<feature type="transmembrane region" description="Helical" evidence="10">
    <location>
        <begin position="71"/>
        <end position="90"/>
    </location>
</feature>
<keyword evidence="4" id="KW-0677">Repeat</keyword>
<evidence type="ECO:0000313" key="14">
    <source>
        <dbReference type="Proteomes" id="UP000245207"/>
    </source>
</evidence>
<dbReference type="FunFam" id="3.40.50.300:FF:000205">
    <property type="entry name" value="ABC transporter B family member 4"/>
    <property type="match status" value="2"/>
</dbReference>
<keyword evidence="5" id="KW-0547">Nucleotide-binding</keyword>
<comment type="similarity">
    <text evidence="1">Belongs to the ABC transporter superfamily. ABCB family. Multidrug resistance exporter (TC 3.A.1.201) subfamily.</text>
</comment>
<dbReference type="Pfam" id="PF00005">
    <property type="entry name" value="ABC_tran"/>
    <property type="match status" value="2"/>
</dbReference>
<proteinExistence type="inferred from homology"/>
<feature type="domain" description="ABC transmembrane type-1" evidence="12">
    <location>
        <begin position="25"/>
        <end position="314"/>
    </location>
</feature>
<protein>
    <submittedName>
        <fullName evidence="13">ATP-binding cassette subfamily C member 9</fullName>
    </submittedName>
</protein>
<comment type="caution">
    <text evidence="13">The sequence shown here is derived from an EMBL/GenBank/DDBJ whole genome shotgun (WGS) entry which is preliminary data.</text>
</comment>
<dbReference type="Gene3D" id="3.40.50.300">
    <property type="entry name" value="P-loop containing nucleotide triphosphate hydrolases"/>
    <property type="match status" value="2"/>
</dbReference>
<evidence type="ECO:0000256" key="8">
    <source>
        <dbReference type="ARBA" id="ARBA00023136"/>
    </source>
</evidence>
<keyword evidence="3 10" id="KW-0812">Transmembrane</keyword>
<dbReference type="CDD" id="cd03249">
    <property type="entry name" value="ABC_MTABC3_MDL1_MDL2"/>
    <property type="match status" value="2"/>
</dbReference>
<dbReference type="FunFam" id="1.20.1560.10:FF:000207">
    <property type="entry name" value="ABC transporter B family member 15-like"/>
    <property type="match status" value="1"/>
</dbReference>
<dbReference type="GO" id="GO:0016020">
    <property type="term" value="C:membrane"/>
    <property type="evidence" value="ECO:0007669"/>
    <property type="project" value="InterPro"/>
</dbReference>
<dbReference type="SMART" id="SM00382">
    <property type="entry name" value="AAA"/>
    <property type="match status" value="2"/>
</dbReference>
<feature type="domain" description="ABC transporter" evidence="11">
    <location>
        <begin position="349"/>
        <end position="585"/>
    </location>
</feature>
<dbReference type="InterPro" id="IPR011527">
    <property type="entry name" value="ABC1_TM_dom"/>
</dbReference>
<dbReference type="GO" id="GO:0140359">
    <property type="term" value="F:ABC-type transporter activity"/>
    <property type="evidence" value="ECO:0007669"/>
    <property type="project" value="InterPro"/>
</dbReference>
<dbReference type="STRING" id="35608.A0A2U1PE23"/>
<dbReference type="InterPro" id="IPR003593">
    <property type="entry name" value="AAA+_ATPase"/>
</dbReference>
<dbReference type="SUPFAM" id="SSF52540">
    <property type="entry name" value="P-loop containing nucleoside triphosphate hydrolases"/>
    <property type="match status" value="2"/>
</dbReference>
<evidence type="ECO:0000256" key="2">
    <source>
        <dbReference type="ARBA" id="ARBA00022448"/>
    </source>
</evidence>
<dbReference type="CDD" id="cd18577">
    <property type="entry name" value="ABC_6TM_Pgp_ABCB1_D1_like"/>
    <property type="match status" value="1"/>
</dbReference>
<dbReference type="GO" id="GO:0005524">
    <property type="term" value="F:ATP binding"/>
    <property type="evidence" value="ECO:0007669"/>
    <property type="project" value="UniProtKB-KW"/>
</dbReference>
<keyword evidence="9" id="KW-0325">Glycoprotein</keyword>
<evidence type="ECO:0000313" key="13">
    <source>
        <dbReference type="EMBL" id="PWA83969.1"/>
    </source>
</evidence>
<dbReference type="Proteomes" id="UP000245207">
    <property type="component" value="Unassembled WGS sequence"/>
</dbReference>
<dbReference type="PANTHER" id="PTHR45136">
    <property type="entry name" value="ABC TRANSPORTER DOMAIN-CONTAINING PROTEIN"/>
    <property type="match status" value="1"/>
</dbReference>
<dbReference type="PROSITE" id="PS50893">
    <property type="entry name" value="ABC_TRANSPORTER_2"/>
    <property type="match status" value="2"/>
</dbReference>
<evidence type="ECO:0000256" key="5">
    <source>
        <dbReference type="ARBA" id="ARBA00022741"/>
    </source>
</evidence>
<keyword evidence="2" id="KW-0813">Transport</keyword>
<accession>A0A2U1PE23</accession>
<feature type="transmembrane region" description="Helical" evidence="10">
    <location>
        <begin position="827"/>
        <end position="846"/>
    </location>
</feature>
<sequence length="1248" mass="136389">MEETSNDKKDGIFRYAEGYDNFLMFFGTLGSIGDGLQIPLMMYVLSDVINDYGNPNITISNSTVNKYSLRLLYVAILVGLSAFIEGLCWARTAERQTSRMRLEYLKSVLKQDVGFFDTQEAGSSTTYQVVSTISADSNTIQITIGEKIPNCLAYMSSFFFCHVFAFVLSWKLTLAAIPFSIVFLVPALGFGKHMMDVGMAMGASYGTAGSIAEQAISSIRTVYSYVGESQIIDKFSKALQTTEKLGIKMGLARGLMLGSMGTIYVSWAFQAWVGSLLVTKHGEKGGDVFVAGFNVLMGGLNILTTLPNLTAITESQGAATRINEMINRVPTIDSEDKKGKALSYVRGEIEFKGIYFSYPSRPDTTILQGLNLRVPAGKTVGLVGGSGSGKSTIVALIQRFYDPIEGEIFLDGYKIKKLHIKWLRSQMGLVNQEPILFATSIKENILFGKEAASMDDVVAAAKGANAHDFIMKLADGYDTNVGQFGFQLSGGQKQRIAIARALIRDPKILLLDEATSALDSLSEGIVQEAIDQASVGRTTIVIAHRLSTIRNSNLIYVLQSGKVVESGSHDQLIQKNGDYFKMVQLQQSAPQNEFIEKPSNHHNRFRHMVAPSPVSARSSTPGTPSLNPFSPAAFSVSTPYSVQFDASYDSDDEYDLKQPSHPAPSQIRLLKMNKPEWGTGLAGCIGAIGSGAVQPINAYCVGGLINVYFRPDKSSIVGHARIYSFVFLGLGIFNFFTSVMQHYSFAIMGEKLTTRIREKLLEKLLTFEIGWYDQDENTSAAICARLSTEANMVRSLVGDRLSLLTQAFFGALFAYTMGLVLSWRLALVLMAAQPLLIGSFYARSVLMKSLSEKTQKAQKEGSQLASEAVINHRTITAFSSQKRIVGLFRDTLEGPRKESIRQSYFSGIGLCSSQFLAAASTALAYWYGGRLLSDNKIDPQELFQAFLVLLFTAYTIADAGSMTKDISRGSNAVSSVFAILDKKTEIDPNSSSGRDSIKGNIRGRVELKNVFFAYPSRPDQMVFKGINLKIRQGTSMALVGPSGSGKSTVIGLIERFYDPLKGAVFIDERDVREYNLRALRSHIALVSQEPTLFAGTIHENIAYGKPSAKESEIRKAAMLANAHEFISGMKDGYETYCGERGVQLSGGQKQRIALARAMLKNPSILLLDEATSALDTVSESLVQEALEKMMNGRTCIVVAHRLSTIQKSDSIAVIQDGKVAEQGSHSDLLSIRGGAYFNLVKMQGGNSR</sequence>
<dbReference type="GO" id="GO:0016887">
    <property type="term" value="F:ATP hydrolysis activity"/>
    <property type="evidence" value="ECO:0007669"/>
    <property type="project" value="InterPro"/>
</dbReference>
<feature type="transmembrane region" description="Helical" evidence="10">
    <location>
        <begin position="151"/>
        <end position="168"/>
    </location>
</feature>
<dbReference type="InterPro" id="IPR027417">
    <property type="entry name" value="P-loop_NTPase"/>
</dbReference>
<evidence type="ECO:0000256" key="10">
    <source>
        <dbReference type="SAM" id="Phobius"/>
    </source>
</evidence>
<dbReference type="CDD" id="cd18578">
    <property type="entry name" value="ABC_6TM_Pgp_ABCB1_D2_like"/>
    <property type="match status" value="1"/>
</dbReference>
<dbReference type="AlphaFoldDB" id="A0A2U1PE23"/>
<name>A0A2U1PE23_ARTAN</name>
<feature type="transmembrane region" description="Helical" evidence="10">
    <location>
        <begin position="254"/>
        <end position="273"/>
    </location>
</feature>
<keyword evidence="14" id="KW-1185">Reference proteome</keyword>
<feature type="transmembrane region" description="Helical" evidence="10">
    <location>
        <begin position="942"/>
        <end position="960"/>
    </location>
</feature>
<organism evidence="13 14">
    <name type="scientific">Artemisia annua</name>
    <name type="common">Sweet wormwood</name>
    <dbReference type="NCBI Taxonomy" id="35608"/>
    <lineage>
        <taxon>Eukaryota</taxon>
        <taxon>Viridiplantae</taxon>
        <taxon>Streptophyta</taxon>
        <taxon>Embryophyta</taxon>
        <taxon>Tracheophyta</taxon>
        <taxon>Spermatophyta</taxon>
        <taxon>Magnoliopsida</taxon>
        <taxon>eudicotyledons</taxon>
        <taxon>Gunneridae</taxon>
        <taxon>Pentapetalae</taxon>
        <taxon>asterids</taxon>
        <taxon>campanulids</taxon>
        <taxon>Asterales</taxon>
        <taxon>Asteraceae</taxon>
        <taxon>Asteroideae</taxon>
        <taxon>Anthemideae</taxon>
        <taxon>Artemisiinae</taxon>
        <taxon>Artemisia</taxon>
    </lineage>
</organism>
<evidence type="ECO:0000259" key="12">
    <source>
        <dbReference type="PROSITE" id="PS50929"/>
    </source>
</evidence>
<dbReference type="InterPro" id="IPR017871">
    <property type="entry name" value="ABC_transporter-like_CS"/>
</dbReference>
<feature type="transmembrane region" description="Helical" evidence="10">
    <location>
        <begin position="722"/>
        <end position="747"/>
    </location>
</feature>
<feature type="transmembrane region" description="Helical" evidence="10">
    <location>
        <begin position="21"/>
        <end position="45"/>
    </location>
</feature>